<name>A0A9X9I5S9_NEISU</name>
<evidence type="ECO:0000313" key="1">
    <source>
        <dbReference type="EMBL" id="UTG75523.1"/>
    </source>
</evidence>
<proteinExistence type="predicted"/>
<dbReference type="AlphaFoldDB" id="A0A9X9I5S9"/>
<sequence>MLGLIPSEVGGSELLLNDTDWLRSAVWMSLGTDARARSDDVLPDGAGISVGGGAIPTVRKLLAADYGY</sequence>
<reference evidence="1" key="1">
    <citation type="submission" date="2021-04" db="EMBL/GenBank/DDBJ databases">
        <title>Characterizing Neisseria spp. as novel respiratory pathobionts in bronchiectasis.</title>
        <authorList>
            <person name="Li L."/>
            <person name="Mac Aogain M."/>
            <person name="Xu T."/>
            <person name="Jaggi T.K."/>
            <person name="Chan L.Y."/>
            <person name="Keir H.R."/>
            <person name="Dicker A.J."/>
            <person name="Qu J."/>
            <person name="Liu Y."/>
            <person name="Chen H.S."/>
            <person name="Koh M.S."/>
            <person name="Ong T.H."/>
            <person name="Lim A.Y.H."/>
            <person name="Abisheganaden J."/>
            <person name="Low T.B."/>
            <person name="Oliver B.G."/>
            <person name="Tan N.S."/>
            <person name="Fang M."/>
            <person name="Chalmers J.D."/>
            <person name="Chotirmall S.H."/>
        </authorList>
    </citation>
    <scope>NUCLEOTIDE SEQUENCE</scope>
    <source>
        <strain evidence="1">CG0073</strain>
    </source>
</reference>
<dbReference type="Proteomes" id="UP001057336">
    <property type="component" value="Chromosome"/>
</dbReference>
<gene>
    <name evidence="1" type="ORF">KCG53_10615</name>
</gene>
<evidence type="ECO:0000313" key="2">
    <source>
        <dbReference type="Proteomes" id="UP001057336"/>
    </source>
</evidence>
<dbReference type="EMBL" id="CP073118">
    <property type="protein sequence ID" value="UTG75523.1"/>
    <property type="molecule type" value="Genomic_DNA"/>
</dbReference>
<accession>A0A9X9I5S9</accession>
<protein>
    <submittedName>
        <fullName evidence="1">Uncharacterized protein</fullName>
    </submittedName>
</protein>
<organism evidence="1 2">
    <name type="scientific">Neisseria subflava</name>
    <dbReference type="NCBI Taxonomy" id="28449"/>
    <lineage>
        <taxon>Bacteria</taxon>
        <taxon>Pseudomonadati</taxon>
        <taxon>Pseudomonadota</taxon>
        <taxon>Betaproteobacteria</taxon>
        <taxon>Neisseriales</taxon>
        <taxon>Neisseriaceae</taxon>
        <taxon>Neisseria</taxon>
    </lineage>
</organism>